<keyword evidence="2" id="KW-1185">Reference proteome</keyword>
<dbReference type="RefSeq" id="WP_307413238.1">
    <property type="nucleotide sequence ID" value="NZ_JAUSTW010000011.1"/>
</dbReference>
<dbReference type="InterPro" id="IPR013783">
    <property type="entry name" value="Ig-like_fold"/>
</dbReference>
<protein>
    <recommendedName>
        <fullName evidence="3">Pesticidal crystal protein Cry22Aa Ig-like domain-containing protein</fullName>
    </recommendedName>
</protein>
<proteinExistence type="predicted"/>
<dbReference type="Proteomes" id="UP001224122">
    <property type="component" value="Unassembled WGS sequence"/>
</dbReference>
<dbReference type="Gene3D" id="2.60.40.10">
    <property type="entry name" value="Immunoglobulins"/>
    <property type="match status" value="1"/>
</dbReference>
<evidence type="ECO:0000313" key="1">
    <source>
        <dbReference type="EMBL" id="MDQ0201693.1"/>
    </source>
</evidence>
<dbReference type="EMBL" id="JAUSTW010000011">
    <property type="protein sequence ID" value="MDQ0201693.1"/>
    <property type="molecule type" value="Genomic_DNA"/>
</dbReference>
<evidence type="ECO:0000313" key="2">
    <source>
        <dbReference type="Proteomes" id="UP001224122"/>
    </source>
</evidence>
<evidence type="ECO:0008006" key="3">
    <source>
        <dbReference type="Google" id="ProtNLM"/>
    </source>
</evidence>
<reference evidence="1 2" key="1">
    <citation type="submission" date="2023-07" db="EMBL/GenBank/DDBJ databases">
        <title>Genomic Encyclopedia of Type Strains, Phase IV (KMG-IV): sequencing the most valuable type-strain genomes for metagenomic binning, comparative biology and taxonomic classification.</title>
        <authorList>
            <person name="Goeker M."/>
        </authorList>
    </citation>
    <scope>NUCLEOTIDE SEQUENCE [LARGE SCALE GENOMIC DNA]</scope>
    <source>
        <strain evidence="1 2">DSM 27594</strain>
    </source>
</reference>
<organism evidence="1 2">
    <name type="scientific">Neobacillus ginsengisoli</name>
    <dbReference type="NCBI Taxonomy" id="904295"/>
    <lineage>
        <taxon>Bacteria</taxon>
        <taxon>Bacillati</taxon>
        <taxon>Bacillota</taxon>
        <taxon>Bacilli</taxon>
        <taxon>Bacillales</taxon>
        <taxon>Bacillaceae</taxon>
        <taxon>Neobacillus</taxon>
    </lineage>
</organism>
<name>A0ABT9Y1I5_9BACI</name>
<comment type="caution">
    <text evidence="1">The sequence shown here is derived from an EMBL/GenBank/DDBJ whole genome shotgun (WGS) entry which is preliminary data.</text>
</comment>
<gene>
    <name evidence="1" type="ORF">J2S10_004903</name>
</gene>
<sequence>MHFLNLTVSINSFSPLMRIHMELVSITSNQPDNAVGSGNTSNDIQDAAYGTPDTNFSVRAERSGSGDRIYTVTYKATDNAGNTTVKSENIVVKHDNSQK</sequence>
<accession>A0ABT9Y1I5</accession>